<dbReference type="GO" id="GO:0004252">
    <property type="term" value="F:serine-type endopeptidase activity"/>
    <property type="evidence" value="ECO:0007669"/>
    <property type="project" value="InterPro"/>
</dbReference>
<organism evidence="12 13">
    <name type="scientific">Candidatus Collierbacteria bacterium CG09_land_8_20_14_0_10_46_12</name>
    <dbReference type="NCBI Taxonomy" id="1974533"/>
    <lineage>
        <taxon>Bacteria</taxon>
        <taxon>Candidatus Collieribacteriota</taxon>
    </lineage>
</organism>
<dbReference type="EMBL" id="PEYY01000008">
    <property type="protein sequence ID" value="PIS18265.1"/>
    <property type="molecule type" value="Genomic_DNA"/>
</dbReference>
<evidence type="ECO:0000256" key="7">
    <source>
        <dbReference type="ARBA" id="ARBA00023163"/>
    </source>
</evidence>
<dbReference type="Gene3D" id="1.10.10.10">
    <property type="entry name" value="Winged helix-like DNA-binding domain superfamily/Winged helix DNA-binding domain"/>
    <property type="match status" value="1"/>
</dbReference>
<dbReference type="GO" id="GO:0045892">
    <property type="term" value="P:negative regulation of DNA-templated transcription"/>
    <property type="evidence" value="ECO:0007669"/>
    <property type="project" value="InterPro"/>
</dbReference>
<accession>A0A2H0X0A6</accession>
<keyword evidence="3" id="KW-0227">DNA damage</keyword>
<evidence type="ECO:0000256" key="1">
    <source>
        <dbReference type="ARBA" id="ARBA00022491"/>
    </source>
</evidence>
<dbReference type="InterPro" id="IPR050077">
    <property type="entry name" value="LexA_repressor"/>
</dbReference>
<dbReference type="InterPro" id="IPR015927">
    <property type="entry name" value="Peptidase_S24_S26A/B/C"/>
</dbReference>
<feature type="domain" description="LexA repressor DNA-binding" evidence="11">
    <location>
        <begin position="7"/>
        <end position="67"/>
    </location>
</feature>
<evidence type="ECO:0000256" key="9">
    <source>
        <dbReference type="ARBA" id="ARBA00023236"/>
    </source>
</evidence>
<dbReference type="Pfam" id="PF01726">
    <property type="entry name" value="LexA_DNA_bind"/>
    <property type="match status" value="1"/>
</dbReference>
<keyword evidence="8" id="KW-0234">DNA repair</keyword>
<dbReference type="InterPro" id="IPR006200">
    <property type="entry name" value="LexA"/>
</dbReference>
<keyword evidence="6" id="KW-0238">DNA-binding</keyword>
<dbReference type="GO" id="GO:0003677">
    <property type="term" value="F:DNA binding"/>
    <property type="evidence" value="ECO:0007669"/>
    <property type="project" value="UniProtKB-KW"/>
</dbReference>
<evidence type="ECO:0000259" key="11">
    <source>
        <dbReference type="Pfam" id="PF01726"/>
    </source>
</evidence>
<evidence type="ECO:0000256" key="5">
    <source>
        <dbReference type="ARBA" id="ARBA00023015"/>
    </source>
</evidence>
<proteinExistence type="predicted"/>
<dbReference type="SUPFAM" id="SSF51306">
    <property type="entry name" value="LexA/Signal peptidase"/>
    <property type="match status" value="1"/>
</dbReference>
<dbReference type="Pfam" id="PF00717">
    <property type="entry name" value="Peptidase_S24"/>
    <property type="match status" value="1"/>
</dbReference>
<dbReference type="NCBIfam" id="TIGR00498">
    <property type="entry name" value="lexA"/>
    <property type="match status" value="1"/>
</dbReference>
<dbReference type="InterPro" id="IPR036388">
    <property type="entry name" value="WH-like_DNA-bd_sf"/>
</dbReference>
<evidence type="ECO:0000256" key="2">
    <source>
        <dbReference type="ARBA" id="ARBA00022705"/>
    </source>
</evidence>
<evidence type="ECO:0000256" key="6">
    <source>
        <dbReference type="ARBA" id="ARBA00023125"/>
    </source>
</evidence>
<dbReference type="InterPro" id="IPR006199">
    <property type="entry name" value="LexA_DNA-bd_dom"/>
</dbReference>
<evidence type="ECO:0000313" key="13">
    <source>
        <dbReference type="Proteomes" id="UP000229574"/>
    </source>
</evidence>
<dbReference type="InterPro" id="IPR039418">
    <property type="entry name" value="LexA-like"/>
</dbReference>
<keyword evidence="1" id="KW-0678">Repressor</keyword>
<dbReference type="GO" id="GO:0006281">
    <property type="term" value="P:DNA repair"/>
    <property type="evidence" value="ECO:0007669"/>
    <property type="project" value="UniProtKB-KW"/>
</dbReference>
<dbReference type="GO" id="GO:0006508">
    <property type="term" value="P:proteolysis"/>
    <property type="evidence" value="ECO:0007669"/>
    <property type="project" value="InterPro"/>
</dbReference>
<feature type="domain" description="Peptidase S24/S26A/S26B/S26C" evidence="10">
    <location>
        <begin position="86"/>
        <end position="201"/>
    </location>
</feature>
<dbReference type="Proteomes" id="UP000229574">
    <property type="component" value="Unassembled WGS sequence"/>
</dbReference>
<gene>
    <name evidence="12" type="primary">lexA</name>
    <name evidence="12" type="ORF">COT54_00220</name>
</gene>
<dbReference type="GO" id="GO:0009432">
    <property type="term" value="P:SOS response"/>
    <property type="evidence" value="ECO:0007669"/>
    <property type="project" value="UniProtKB-KW"/>
</dbReference>
<dbReference type="Gene3D" id="2.10.109.10">
    <property type="entry name" value="Umud Fragment, subunit A"/>
    <property type="match status" value="1"/>
</dbReference>
<comment type="caution">
    <text evidence="12">The sequence shown here is derived from an EMBL/GenBank/DDBJ whole genome shotgun (WGS) entry which is preliminary data.</text>
</comment>
<evidence type="ECO:0000313" key="12">
    <source>
        <dbReference type="EMBL" id="PIS18265.1"/>
    </source>
</evidence>
<keyword evidence="2" id="KW-0235">DNA replication</keyword>
<keyword evidence="9" id="KW-0742">SOS response</keyword>
<dbReference type="PANTHER" id="PTHR33516">
    <property type="entry name" value="LEXA REPRESSOR"/>
    <property type="match status" value="1"/>
</dbReference>
<evidence type="ECO:0000256" key="3">
    <source>
        <dbReference type="ARBA" id="ARBA00022763"/>
    </source>
</evidence>
<dbReference type="InterPro" id="IPR036286">
    <property type="entry name" value="LexA/Signal_pep-like_sf"/>
</dbReference>
<dbReference type="AlphaFoldDB" id="A0A2H0X0A6"/>
<dbReference type="CDD" id="cd06529">
    <property type="entry name" value="S24_LexA-like"/>
    <property type="match status" value="1"/>
</dbReference>
<dbReference type="PANTHER" id="PTHR33516:SF2">
    <property type="entry name" value="LEXA REPRESSOR-RELATED"/>
    <property type="match status" value="1"/>
</dbReference>
<evidence type="ECO:0000256" key="8">
    <source>
        <dbReference type="ARBA" id="ARBA00023204"/>
    </source>
</evidence>
<protein>
    <submittedName>
        <fullName evidence="12">Repressor LexA</fullName>
    </submittedName>
</protein>
<evidence type="ECO:0000256" key="4">
    <source>
        <dbReference type="ARBA" id="ARBA00022801"/>
    </source>
</evidence>
<keyword evidence="5" id="KW-0805">Transcription regulation</keyword>
<dbReference type="InterPro" id="IPR036390">
    <property type="entry name" value="WH_DNA-bd_sf"/>
</dbReference>
<reference evidence="13" key="1">
    <citation type="submission" date="2017-09" db="EMBL/GenBank/DDBJ databases">
        <title>Depth-based differentiation of microbial function through sediment-hosted aquifers and enrichment of novel symbionts in the deep terrestrial subsurface.</title>
        <authorList>
            <person name="Probst A.J."/>
            <person name="Ladd B."/>
            <person name="Jarett J.K."/>
            <person name="Geller-Mcgrath D.E."/>
            <person name="Sieber C.M.K."/>
            <person name="Emerson J.B."/>
            <person name="Anantharaman K."/>
            <person name="Thomas B.C."/>
            <person name="Malmstrom R."/>
            <person name="Stieglmeier M."/>
            <person name="Klingl A."/>
            <person name="Woyke T."/>
            <person name="Ryan C.M."/>
            <person name="Banfield J.F."/>
        </authorList>
    </citation>
    <scope>NUCLEOTIDE SEQUENCE [LARGE SCALE GENOMIC DNA]</scope>
</reference>
<dbReference type="GO" id="GO:0006260">
    <property type="term" value="P:DNA replication"/>
    <property type="evidence" value="ECO:0007669"/>
    <property type="project" value="UniProtKB-KW"/>
</dbReference>
<dbReference type="SUPFAM" id="SSF46785">
    <property type="entry name" value="Winged helix' DNA-binding domain"/>
    <property type="match status" value="1"/>
</dbReference>
<keyword evidence="4" id="KW-0378">Hydrolase</keyword>
<keyword evidence="7" id="KW-0804">Transcription</keyword>
<evidence type="ECO:0000259" key="10">
    <source>
        <dbReference type="Pfam" id="PF00717"/>
    </source>
</evidence>
<sequence length="211" mass="23700">MKDTTPSTRQIEMLKILYGYIRDTGYPPTFEEMRESLKVASNQSVIDLLTKLEEKKLIKRSENSARGINILPLGYEYVKEKPLVPFLGISHAGVPIDVSEIAGNWESVSSDLRLLTDEVFMVEVIGDSMINASIFDGDYALIKSAKEFSSGDIVLANIAGRSTIKRFISDDKPPYLYLKPENPNYQIILCTSEVELKGKVIHVINKQRKAN</sequence>
<name>A0A2H0X0A6_9BACT</name>